<proteinExistence type="predicted"/>
<accession>A0A9P4N6D8</accession>
<feature type="region of interest" description="Disordered" evidence="1">
    <location>
        <begin position="1"/>
        <end position="25"/>
    </location>
</feature>
<name>A0A9P4N6D8_9PLEO</name>
<dbReference type="Proteomes" id="UP000800093">
    <property type="component" value="Unassembled WGS sequence"/>
</dbReference>
<feature type="compositionally biased region" description="Basic and acidic residues" evidence="1">
    <location>
        <begin position="1"/>
        <end position="19"/>
    </location>
</feature>
<feature type="region of interest" description="Disordered" evidence="1">
    <location>
        <begin position="264"/>
        <end position="292"/>
    </location>
</feature>
<sequence>MLRENERGGRVGGEEKNGEEVEGGSKNGRVFWRAATHLCSILANHCWWQVLSPRWGMGNWSLESHGSPGDAEIVGVNEQENCRTRQGRREEKYMCEVSSHVAQTRTVSQPLRHDIPASLNHVFSRLLTGPGPICPLRHRHRQNRVQMYISNKLCSTGLVLKRCQTAGAQPIRRLSQIWDQERRQGPASWPSPLPSPSPTLVLSQPADSTLPGQPRPPRGTAHCACPGAVPVARNALLLDLEVLIDSPRAPWCCRGYIVSGKRPGRQAFSDYGAKPRPILPRRTASLPQRHRE</sequence>
<keyword evidence="3" id="KW-1185">Reference proteome</keyword>
<reference evidence="3" key="1">
    <citation type="journal article" date="2020" name="Stud. Mycol.">
        <title>101 Dothideomycetes genomes: A test case for predicting lifestyles and emergence of pathogens.</title>
        <authorList>
            <person name="Haridas S."/>
            <person name="Albert R."/>
            <person name="Binder M."/>
            <person name="Bloem J."/>
            <person name="LaButti K."/>
            <person name="Salamov A."/>
            <person name="Andreopoulos B."/>
            <person name="Baker S."/>
            <person name="Barry K."/>
            <person name="Bills G."/>
            <person name="Bluhm B."/>
            <person name="Cannon C."/>
            <person name="Castanera R."/>
            <person name="Culley D."/>
            <person name="Daum C."/>
            <person name="Ezra D."/>
            <person name="Gonzalez J."/>
            <person name="Henrissat B."/>
            <person name="Kuo A."/>
            <person name="Liang C."/>
            <person name="Lipzen A."/>
            <person name="Lutzoni F."/>
            <person name="Magnuson J."/>
            <person name="Mondo S."/>
            <person name="Nolan M."/>
            <person name="Ohm R."/>
            <person name="Pangilinan J."/>
            <person name="Park H.-J."/>
            <person name="Ramirez L."/>
            <person name="Alfaro M."/>
            <person name="Sun H."/>
            <person name="Tritt A."/>
            <person name="Yoshinaga Y."/>
            <person name="Zwiers L.-H."/>
            <person name="Turgeon B."/>
            <person name="Goodwin S."/>
            <person name="Spatafora J."/>
            <person name="Crous P."/>
            <person name="Grigoriev I."/>
        </authorList>
    </citation>
    <scope>NUCLEOTIDE SEQUENCE [LARGE SCALE GENOMIC DNA]</scope>
    <source>
        <strain evidence="3">CBS 304.66</strain>
    </source>
</reference>
<evidence type="ECO:0000313" key="3">
    <source>
        <dbReference type="Proteomes" id="UP000800093"/>
    </source>
</evidence>
<evidence type="ECO:0000256" key="1">
    <source>
        <dbReference type="SAM" id="MobiDB-lite"/>
    </source>
</evidence>
<dbReference type="EMBL" id="ML986615">
    <property type="protein sequence ID" value="KAF2264584.1"/>
    <property type="molecule type" value="Genomic_DNA"/>
</dbReference>
<feature type="region of interest" description="Disordered" evidence="1">
    <location>
        <begin position="181"/>
        <end position="221"/>
    </location>
</feature>
<comment type="caution">
    <text evidence="2">The sequence shown here is derived from an EMBL/GenBank/DDBJ whole genome shotgun (WGS) entry which is preliminary data.</text>
</comment>
<organism evidence="2 3">
    <name type="scientific">Lojkania enalia</name>
    <dbReference type="NCBI Taxonomy" id="147567"/>
    <lineage>
        <taxon>Eukaryota</taxon>
        <taxon>Fungi</taxon>
        <taxon>Dikarya</taxon>
        <taxon>Ascomycota</taxon>
        <taxon>Pezizomycotina</taxon>
        <taxon>Dothideomycetes</taxon>
        <taxon>Pleosporomycetidae</taxon>
        <taxon>Pleosporales</taxon>
        <taxon>Pleosporales incertae sedis</taxon>
        <taxon>Lojkania</taxon>
    </lineage>
</organism>
<dbReference type="AlphaFoldDB" id="A0A9P4N6D8"/>
<protein>
    <submittedName>
        <fullName evidence="2">Uncharacterized protein</fullName>
    </submittedName>
</protein>
<gene>
    <name evidence="2" type="ORF">CC78DRAFT_580370</name>
</gene>
<evidence type="ECO:0000313" key="2">
    <source>
        <dbReference type="EMBL" id="KAF2264584.1"/>
    </source>
</evidence>